<keyword evidence="2" id="KW-1185">Reference proteome</keyword>
<evidence type="ECO:0008006" key="3">
    <source>
        <dbReference type="Google" id="ProtNLM"/>
    </source>
</evidence>
<protein>
    <recommendedName>
        <fullName evidence="3">Transposase</fullName>
    </recommendedName>
</protein>
<reference evidence="1 2" key="1">
    <citation type="submission" date="2020-03" db="EMBL/GenBank/DDBJ databases">
        <title>Draft Genome Sequence of 2-Methylisoborneol Producing Pseudanabaena yagii Strain GIHE-NHR1 Isolated from North Han River in South Korea.</title>
        <authorList>
            <person name="Jeong J."/>
        </authorList>
    </citation>
    <scope>NUCLEOTIDE SEQUENCE [LARGE SCALE GENOMIC DNA]</scope>
    <source>
        <strain evidence="1 2">GIHE-NHR1</strain>
    </source>
</reference>
<name>A0ABX1LXM8_9CYAN</name>
<comment type="caution">
    <text evidence="1">The sequence shown here is derived from an EMBL/GenBank/DDBJ whole genome shotgun (WGS) entry which is preliminary data.</text>
</comment>
<proteinExistence type="predicted"/>
<gene>
    <name evidence="1" type="ORF">HC246_18640</name>
</gene>
<accession>A0ABX1LXM8</accession>
<evidence type="ECO:0000313" key="1">
    <source>
        <dbReference type="EMBL" id="NMF59983.1"/>
    </source>
</evidence>
<dbReference type="Proteomes" id="UP000738376">
    <property type="component" value="Unassembled WGS sequence"/>
</dbReference>
<evidence type="ECO:0000313" key="2">
    <source>
        <dbReference type="Proteomes" id="UP000738376"/>
    </source>
</evidence>
<organism evidence="1 2">
    <name type="scientific">Pseudanabaena yagii GIHE-NHR1</name>
    <dbReference type="NCBI Taxonomy" id="2722753"/>
    <lineage>
        <taxon>Bacteria</taxon>
        <taxon>Bacillati</taxon>
        <taxon>Cyanobacteriota</taxon>
        <taxon>Cyanophyceae</taxon>
        <taxon>Pseudanabaenales</taxon>
        <taxon>Pseudanabaenaceae</taxon>
        <taxon>Pseudanabaena</taxon>
        <taxon>Pseudanabaena yagii</taxon>
    </lineage>
</organism>
<dbReference type="EMBL" id="JAAVJL010000002">
    <property type="protein sequence ID" value="NMF59983.1"/>
    <property type="molecule type" value="Genomic_DNA"/>
</dbReference>
<sequence length="83" mass="8667">MAEGLAEGKAKGLAEGKAKGLAEGKAKGLAEATNQIALNMLRSNMSTDLIAQVTGLTLKQIEKLQKLAAKQSQSPKSSQTKRS</sequence>